<dbReference type="EMBL" id="SIHI01000014">
    <property type="protein sequence ID" value="TWT50097.1"/>
    <property type="molecule type" value="Genomic_DNA"/>
</dbReference>
<protein>
    <recommendedName>
        <fullName evidence="5">STAS domain-containing protein</fullName>
    </recommendedName>
</protein>
<feature type="region of interest" description="Disordered" evidence="1">
    <location>
        <begin position="277"/>
        <end position="297"/>
    </location>
</feature>
<dbReference type="Gene3D" id="3.30.750.24">
    <property type="entry name" value="STAS domain"/>
    <property type="match status" value="1"/>
</dbReference>
<evidence type="ECO:0000313" key="3">
    <source>
        <dbReference type="EMBL" id="TWT50097.1"/>
    </source>
</evidence>
<gene>
    <name evidence="3" type="ORF">KOR42_36440</name>
</gene>
<dbReference type="Proteomes" id="UP000317243">
    <property type="component" value="Unassembled WGS sequence"/>
</dbReference>
<proteinExistence type="predicted"/>
<evidence type="ECO:0000313" key="4">
    <source>
        <dbReference type="Proteomes" id="UP000317243"/>
    </source>
</evidence>
<keyword evidence="4" id="KW-1185">Reference proteome</keyword>
<dbReference type="OrthoDB" id="283723at2"/>
<name>A0A5C5WHR1_9PLAN</name>
<reference evidence="3 4" key="1">
    <citation type="submission" date="2019-02" db="EMBL/GenBank/DDBJ databases">
        <title>Deep-cultivation of Planctomycetes and their phenomic and genomic characterization uncovers novel biology.</title>
        <authorList>
            <person name="Wiegand S."/>
            <person name="Jogler M."/>
            <person name="Boedeker C."/>
            <person name="Pinto D."/>
            <person name="Vollmers J."/>
            <person name="Rivas-Marin E."/>
            <person name="Kohn T."/>
            <person name="Peeters S.H."/>
            <person name="Heuer A."/>
            <person name="Rast P."/>
            <person name="Oberbeckmann S."/>
            <person name="Bunk B."/>
            <person name="Jeske O."/>
            <person name="Meyerdierks A."/>
            <person name="Storesund J.E."/>
            <person name="Kallscheuer N."/>
            <person name="Luecker S."/>
            <person name="Lage O.M."/>
            <person name="Pohl T."/>
            <person name="Merkel B.J."/>
            <person name="Hornburger P."/>
            <person name="Mueller R.-W."/>
            <person name="Bruemmer F."/>
            <person name="Labrenz M."/>
            <person name="Spormann A.M."/>
            <person name="Op Den Camp H."/>
            <person name="Overmann J."/>
            <person name="Amann R."/>
            <person name="Jetten M.S.M."/>
            <person name="Mascher T."/>
            <person name="Medema M.H."/>
            <person name="Devos D.P."/>
            <person name="Kaster A.-K."/>
            <person name="Ovreas L."/>
            <person name="Rohde M."/>
            <person name="Galperin M.Y."/>
            <person name="Jogler C."/>
        </authorList>
    </citation>
    <scope>NUCLEOTIDE SEQUENCE [LARGE SCALE GENOMIC DNA]</scope>
    <source>
        <strain evidence="3 4">KOR42</strain>
    </source>
</reference>
<comment type="caution">
    <text evidence="3">The sequence shown here is derived from an EMBL/GenBank/DDBJ whole genome shotgun (WGS) entry which is preliminary data.</text>
</comment>
<evidence type="ECO:0000256" key="1">
    <source>
        <dbReference type="SAM" id="MobiDB-lite"/>
    </source>
</evidence>
<accession>A0A5C5WHR1</accession>
<keyword evidence="2" id="KW-1133">Transmembrane helix</keyword>
<dbReference type="InterPro" id="IPR036513">
    <property type="entry name" value="STAS_dom_sf"/>
</dbReference>
<dbReference type="SUPFAM" id="SSF52091">
    <property type="entry name" value="SpoIIaa-like"/>
    <property type="match status" value="1"/>
</dbReference>
<dbReference type="RefSeq" id="WP_146511082.1">
    <property type="nucleotide sequence ID" value="NZ_SIHI01000014.1"/>
</dbReference>
<keyword evidence="2" id="KW-0812">Transmembrane</keyword>
<sequence length="297" mass="32900">MKTEVTIEDVRDHSILGCSVRGNTLIVKPTGSVVGFEPRTFHSELHRIKSLMSSGQFLNLIFDLSGARYFGTELISAMVSLGKMVNESGQALIAEPSADMRLVLEKMKVNLIVPIEDTTQEAIQRVVEESPNAWLKRNKRFAVPICVAVALLGVVALAASSNLLNGFVGTQASRQYHVLTQHIAEIEEIRKEENPSRAWSKFSVRADRKLKPFLDTLRDQPNRSPLNESLYQSTLAVWQLSVQKVVPPETSLDAARTRLRETALLITAEQGLSVADFQPDDLKLNSPKSDPRPVASD</sequence>
<evidence type="ECO:0008006" key="5">
    <source>
        <dbReference type="Google" id="ProtNLM"/>
    </source>
</evidence>
<keyword evidence="2" id="KW-0472">Membrane</keyword>
<feature type="transmembrane region" description="Helical" evidence="2">
    <location>
        <begin position="141"/>
        <end position="164"/>
    </location>
</feature>
<organism evidence="3 4">
    <name type="scientific">Thalassoglobus neptunius</name>
    <dbReference type="NCBI Taxonomy" id="1938619"/>
    <lineage>
        <taxon>Bacteria</taxon>
        <taxon>Pseudomonadati</taxon>
        <taxon>Planctomycetota</taxon>
        <taxon>Planctomycetia</taxon>
        <taxon>Planctomycetales</taxon>
        <taxon>Planctomycetaceae</taxon>
        <taxon>Thalassoglobus</taxon>
    </lineage>
</organism>
<evidence type="ECO:0000256" key="2">
    <source>
        <dbReference type="SAM" id="Phobius"/>
    </source>
</evidence>
<dbReference type="AlphaFoldDB" id="A0A5C5WHR1"/>